<protein>
    <recommendedName>
        <fullName evidence="5">N-acetylglucosaminyldiphosphoundecaprenol N-acetyl-beta-D-mannosaminyltransferase</fullName>
        <ecNumber evidence="5">2.4.1.187</ecNumber>
    </recommendedName>
    <alternativeName>
        <fullName evidence="5">N-acetylmannosaminyltransferase</fullName>
    </alternativeName>
    <alternativeName>
        <fullName evidence="5">UDP-N-acetylmannosamine transferase</fullName>
    </alternativeName>
    <alternativeName>
        <fullName evidence="5">UDP-N-acetylmannosamine:N-acetylglucosaminyl pyrophosphorylundecaprenol N-acetylmannosaminyltransferase</fullName>
    </alternativeName>
</protein>
<comment type="caution">
    <text evidence="6">The sequence shown here is derived from an EMBL/GenBank/DDBJ whole genome shotgun (WGS) entry which is preliminary data.</text>
</comment>
<keyword evidence="1 5" id="KW-0328">Glycosyltransferase</keyword>
<dbReference type="CDD" id="cd06533">
    <property type="entry name" value="Glyco_transf_WecG_TagA"/>
    <property type="match status" value="1"/>
</dbReference>
<evidence type="ECO:0000313" key="6">
    <source>
        <dbReference type="EMBL" id="MBY0097102.1"/>
    </source>
</evidence>
<accession>A0ABS7K4B1</accession>
<comment type="catalytic activity">
    <reaction evidence="5">
        <text>UDP-N-acetyl-alpha-D-mannosamine + N-acetyl-alpha-D-glucosaminyl-di-trans,octa-cis-undecaprenyl diphosphate = N-acetyl-beta-D-mannosaminyl-(1-&gt;4)-N-acetyl-alpha-D-glucosaminyl di-trans,octa-cis-undecaprenyl diphosphate + UDP + H(+)</text>
        <dbReference type="Rhea" id="RHEA:16053"/>
        <dbReference type="ChEBI" id="CHEBI:15378"/>
        <dbReference type="ChEBI" id="CHEBI:58223"/>
        <dbReference type="ChEBI" id="CHEBI:62959"/>
        <dbReference type="ChEBI" id="CHEBI:68623"/>
        <dbReference type="ChEBI" id="CHEBI:132210"/>
        <dbReference type="EC" id="2.4.1.187"/>
    </reaction>
</comment>
<dbReference type="EMBL" id="JACWFH010000009">
    <property type="protein sequence ID" value="MBY0097102.1"/>
    <property type="molecule type" value="Genomic_DNA"/>
</dbReference>
<dbReference type="NCBIfam" id="TIGR00696">
    <property type="entry name" value="wecG_tagA_cpsF"/>
    <property type="match status" value="1"/>
</dbReference>
<dbReference type="InterPro" id="IPR034714">
    <property type="entry name" value="TagA_TarA"/>
</dbReference>
<name>A0ABS7K4B1_9BACI</name>
<evidence type="ECO:0000313" key="7">
    <source>
        <dbReference type="Proteomes" id="UP000769780"/>
    </source>
</evidence>
<keyword evidence="2 5" id="KW-0808">Transferase</keyword>
<comment type="similarity">
    <text evidence="5">Belongs to the glycosyltransferase 26 family. TagA/TarA subfamily.</text>
</comment>
<comment type="pathway">
    <text evidence="5">Cell wall biogenesis; teichoic acid biosynthesis.</text>
</comment>
<dbReference type="EC" id="2.4.1.187" evidence="5"/>
<dbReference type="RefSeq" id="WP_221873313.1">
    <property type="nucleotide sequence ID" value="NZ_JACWFH010000009.1"/>
</dbReference>
<proteinExistence type="inferred from homology"/>
<evidence type="ECO:0000256" key="4">
    <source>
        <dbReference type="ARBA" id="ARBA00023316"/>
    </source>
</evidence>
<dbReference type="Pfam" id="PF03808">
    <property type="entry name" value="Glyco_tran_WecG"/>
    <property type="match status" value="1"/>
</dbReference>
<comment type="function">
    <text evidence="5">Catalyzes the conversion of GlcNAc-PP-undecaprenol into ManNAc-GlcNAc-PP-undecaprenol, the first committed lipid intermediate in the de novo synthesis of teichoic acid.</text>
</comment>
<evidence type="ECO:0000256" key="2">
    <source>
        <dbReference type="ARBA" id="ARBA00022679"/>
    </source>
</evidence>
<dbReference type="HAMAP" id="MF_02070">
    <property type="entry name" value="TagA_TarA"/>
    <property type="match status" value="1"/>
</dbReference>
<dbReference type="Proteomes" id="UP000769780">
    <property type="component" value="Unassembled WGS sequence"/>
</dbReference>
<organism evidence="6 7">
    <name type="scientific">Mesobacillus maritimus</name>
    <dbReference type="NCBI Taxonomy" id="1643336"/>
    <lineage>
        <taxon>Bacteria</taxon>
        <taxon>Bacillati</taxon>
        <taxon>Bacillota</taxon>
        <taxon>Bacilli</taxon>
        <taxon>Bacillales</taxon>
        <taxon>Bacillaceae</taxon>
        <taxon>Mesobacillus</taxon>
    </lineage>
</organism>
<evidence type="ECO:0000256" key="5">
    <source>
        <dbReference type="HAMAP-Rule" id="MF_02070"/>
    </source>
</evidence>
<gene>
    <name evidence="6" type="ORF">H0185_09795</name>
</gene>
<dbReference type="PANTHER" id="PTHR34136">
    <property type="match status" value="1"/>
</dbReference>
<dbReference type="PANTHER" id="PTHR34136:SF1">
    <property type="entry name" value="UDP-N-ACETYL-D-MANNOSAMINURONIC ACID TRANSFERASE"/>
    <property type="match status" value="1"/>
</dbReference>
<evidence type="ECO:0000256" key="1">
    <source>
        <dbReference type="ARBA" id="ARBA00022676"/>
    </source>
</evidence>
<keyword evidence="4 5" id="KW-0961">Cell wall biogenesis/degradation</keyword>
<reference evidence="6 7" key="1">
    <citation type="submission" date="2020-07" db="EMBL/GenBank/DDBJ databases">
        <title>Fungal Genomes of the International Space Station.</title>
        <authorList>
            <person name="Seuylemezian A."/>
            <person name="Singh N.K."/>
            <person name="Wood J."/>
            <person name="Venkateswaran K."/>
        </authorList>
    </citation>
    <scope>NUCLEOTIDE SEQUENCE [LARGE SCALE GENOMIC DNA]</scope>
    <source>
        <strain evidence="6 7">PL-B2</strain>
    </source>
</reference>
<sequence>MTINKYVKILDTPFITNTFEEMVNLFIKRINNREKTFVVTANPEIVMHAKKHGEYKEALKDANYIVPDGYGIILASRILNTPIPERVTGYDLTIRLLELANQNRWKVYLLGGKEEVNSAAATNIEKRYPMLRLVGRHHGFFDLEEETIPADIKRLQPDIVLVALGVPRQELWTVRHLDSFSHGIFMGVGGSIDVLAGTVKRAPKIWQTLRVEWLYRLVKQPSRWRRMLALPEFVLEVFKVKFTPKGK</sequence>
<keyword evidence="3 5" id="KW-0777">Teichoic acid biosynthesis</keyword>
<keyword evidence="7" id="KW-1185">Reference proteome</keyword>
<dbReference type="InterPro" id="IPR004629">
    <property type="entry name" value="WecG_TagA_CpsF"/>
</dbReference>
<evidence type="ECO:0000256" key="3">
    <source>
        <dbReference type="ARBA" id="ARBA00022944"/>
    </source>
</evidence>